<sequence>MTPDWCRGCRRSCWCWGEGGGGGGRGGEWGHAGEWRKWRGHRGDGLHPKNRTHQLGGVGAGASGHRAYMNPGTSPRRRAQNRDGNWAVPGPPGGVLKLTILEPLHQFGCGAGRGEGVRENTSGRKQI</sequence>
<evidence type="ECO:0000313" key="3">
    <source>
        <dbReference type="Proteomes" id="UP000028924"/>
    </source>
</evidence>
<reference evidence="2 3" key="1">
    <citation type="journal article" date="2014" name="BMC Genomics">
        <title>Oil accumulation mechanisms of the oleaginous microalga Chlorella protothecoides revealed through its genome, transcriptomes, and proteomes.</title>
        <authorList>
            <person name="Gao C."/>
            <person name="Wang Y."/>
            <person name="Shen Y."/>
            <person name="Yan D."/>
            <person name="He X."/>
            <person name="Dai J."/>
            <person name="Wu Q."/>
        </authorList>
    </citation>
    <scope>NUCLEOTIDE SEQUENCE [LARGE SCALE GENOMIC DNA]</scope>
    <source>
        <strain evidence="2 3">0710</strain>
    </source>
</reference>
<evidence type="ECO:0000313" key="2">
    <source>
        <dbReference type="EMBL" id="KFM22932.1"/>
    </source>
</evidence>
<evidence type="ECO:0000256" key="1">
    <source>
        <dbReference type="SAM" id="MobiDB-lite"/>
    </source>
</evidence>
<dbReference type="EMBL" id="KL662084">
    <property type="protein sequence ID" value="KFM22932.1"/>
    <property type="molecule type" value="Genomic_DNA"/>
</dbReference>
<accession>A0A087SB28</accession>
<name>A0A087SB28_AUXPR</name>
<gene>
    <name evidence="2" type="ORF">F751_6441</name>
</gene>
<dbReference type="GeneID" id="23617832"/>
<protein>
    <submittedName>
        <fullName evidence="2">Uncharacterized protein</fullName>
    </submittedName>
</protein>
<dbReference type="AlphaFoldDB" id="A0A087SB28"/>
<keyword evidence="3" id="KW-1185">Reference proteome</keyword>
<dbReference type="Proteomes" id="UP000028924">
    <property type="component" value="Unassembled WGS sequence"/>
</dbReference>
<proteinExistence type="predicted"/>
<dbReference type="KEGG" id="apro:F751_6441"/>
<feature type="region of interest" description="Disordered" evidence="1">
    <location>
        <begin position="40"/>
        <end position="90"/>
    </location>
</feature>
<organism evidence="2 3">
    <name type="scientific">Auxenochlorella protothecoides</name>
    <name type="common">Green microalga</name>
    <name type="synonym">Chlorella protothecoides</name>
    <dbReference type="NCBI Taxonomy" id="3075"/>
    <lineage>
        <taxon>Eukaryota</taxon>
        <taxon>Viridiplantae</taxon>
        <taxon>Chlorophyta</taxon>
        <taxon>core chlorophytes</taxon>
        <taxon>Trebouxiophyceae</taxon>
        <taxon>Chlorellales</taxon>
        <taxon>Chlorellaceae</taxon>
        <taxon>Auxenochlorella</taxon>
    </lineage>
</organism>
<dbReference type="RefSeq" id="XP_011395798.1">
    <property type="nucleotide sequence ID" value="XM_011397496.1"/>
</dbReference>